<name>A0A941EET1_9ACTN</name>
<dbReference type="PIRSF" id="PIRSF016184">
    <property type="entry name" value="PhzC_PhzF"/>
    <property type="match status" value="1"/>
</dbReference>
<organism evidence="2 3">
    <name type="scientific">Actinospica acidithermotolerans</name>
    <dbReference type="NCBI Taxonomy" id="2828514"/>
    <lineage>
        <taxon>Bacteria</taxon>
        <taxon>Bacillati</taxon>
        <taxon>Actinomycetota</taxon>
        <taxon>Actinomycetes</taxon>
        <taxon>Catenulisporales</taxon>
        <taxon>Actinospicaceae</taxon>
        <taxon>Actinospica</taxon>
    </lineage>
</organism>
<feature type="active site" evidence="1">
    <location>
        <position position="47"/>
    </location>
</feature>
<protein>
    <submittedName>
        <fullName evidence="2">PhzF family phenazine biosynthesis protein</fullName>
    </submittedName>
</protein>
<dbReference type="RefSeq" id="WP_212522475.1">
    <property type="nucleotide sequence ID" value="NZ_JAGSOH010000223.1"/>
</dbReference>
<dbReference type="Gene3D" id="3.10.310.10">
    <property type="entry name" value="Diaminopimelate Epimerase, Chain A, domain 1"/>
    <property type="match status" value="2"/>
</dbReference>
<gene>
    <name evidence="2" type="ORF">KDK95_33985</name>
</gene>
<dbReference type="InterPro" id="IPR003719">
    <property type="entry name" value="Phenazine_PhzF-like"/>
</dbReference>
<sequence length="231" mass="25038">MTMNVLVVRVFAAEDGRHGNELGVVLDAQGLDSALGPELTARLGFSETVFVDRVDEHGADVRIFNPTAEMKLAGHPLVGVSRVIADATGGQPRVLRPRLADPVDTWREGEITWIRANSAFAPDFEFVRHPTAAQVEALPVPPLDEKTHHQHWSWIDEQAGVLRARTFVGRMGIPEDEATGAAAIHQAQRLSRPVTIRQGRGSVIHARPAAAAGWSEVGGRVVAEPARLVEL</sequence>
<dbReference type="AlphaFoldDB" id="A0A941EET1"/>
<dbReference type="Proteomes" id="UP000676325">
    <property type="component" value="Unassembled WGS sequence"/>
</dbReference>
<dbReference type="EMBL" id="JAGSOH010000223">
    <property type="protein sequence ID" value="MBR7831365.1"/>
    <property type="molecule type" value="Genomic_DNA"/>
</dbReference>
<dbReference type="GO" id="GO:0003824">
    <property type="term" value="F:catalytic activity"/>
    <property type="evidence" value="ECO:0007669"/>
    <property type="project" value="InterPro"/>
</dbReference>
<evidence type="ECO:0000313" key="3">
    <source>
        <dbReference type="Proteomes" id="UP000676325"/>
    </source>
</evidence>
<dbReference type="SUPFAM" id="SSF54506">
    <property type="entry name" value="Diaminopimelate epimerase-like"/>
    <property type="match status" value="1"/>
</dbReference>
<keyword evidence="3" id="KW-1185">Reference proteome</keyword>
<evidence type="ECO:0000256" key="1">
    <source>
        <dbReference type="PIRSR" id="PIRSR016184-1"/>
    </source>
</evidence>
<evidence type="ECO:0000313" key="2">
    <source>
        <dbReference type="EMBL" id="MBR7831365.1"/>
    </source>
</evidence>
<accession>A0A941EET1</accession>
<proteinExistence type="predicted"/>
<dbReference type="Pfam" id="PF02567">
    <property type="entry name" value="PhzC-PhzF"/>
    <property type="match status" value="1"/>
</dbReference>
<reference evidence="2" key="1">
    <citation type="submission" date="2021-04" db="EMBL/GenBank/DDBJ databases">
        <title>Genome based classification of Actinospica acidithermotolerans sp. nov., an actinobacterium isolated from an Indonesian hot spring.</title>
        <authorList>
            <person name="Kusuma A.B."/>
            <person name="Putra K.E."/>
            <person name="Nafisah S."/>
            <person name="Loh J."/>
            <person name="Nouioui I."/>
            <person name="Goodfellow M."/>
        </authorList>
    </citation>
    <scope>NUCLEOTIDE SEQUENCE</scope>
    <source>
        <strain evidence="2">MGRD01-02</strain>
    </source>
</reference>
<comment type="caution">
    <text evidence="2">The sequence shown here is derived from an EMBL/GenBank/DDBJ whole genome shotgun (WGS) entry which is preliminary data.</text>
</comment>